<dbReference type="Pfam" id="PF09769">
    <property type="entry name" value="ApoO"/>
    <property type="match status" value="1"/>
</dbReference>
<dbReference type="Proteomes" id="UP000830375">
    <property type="component" value="Unassembled WGS sequence"/>
</dbReference>
<comment type="subcellular location">
    <subcellularLocation>
        <location evidence="4">Mitochondrion inner membrane</location>
    </subcellularLocation>
</comment>
<evidence type="ECO:0000256" key="4">
    <source>
        <dbReference type="RuleBase" id="RU363021"/>
    </source>
</evidence>
<sequence>MDVQKYLARIGCSGPCLPTLETLRYVHLNHVLTVPFENLTIHIGERVKLELPLLYEKIVVRRRGGFCYENNGLFSWLLSQMGFDVTILSAQVRNRFTRAYGPPFDHFIMMVKLDGHRWLCDVGFGSGFQLPLSLETDSPQVQSHGAYRLRTQGNFIFMEMKSEPEVSGTGEECWTELYKFTLEARERDDFRAMCDYHQSSASSIFFCKSLCSLLLPTGRITIMGRRLIITSLSSDGQQATKTTTDLSDEEITEILREKFGIVLHSPLTPKDVEIVPPPVVLPVAVPGALGLMSATVFAASQAKENNTTLMTDELSLYDTPEPQLRNQEPEVGRVEQGVASLRKTVEPYVLWCQEKTQFAMEKAQANMYAFLNDPPPEFYTSVGIIGFSGILGLYLARGSRVKRLMFPTGLMALSASMFYPQHAASVARASLQFFLF</sequence>
<evidence type="ECO:0000313" key="6">
    <source>
        <dbReference type="Proteomes" id="UP000830375"/>
    </source>
</evidence>
<evidence type="ECO:0000313" key="5">
    <source>
        <dbReference type="EMBL" id="KAI2648979.1"/>
    </source>
</evidence>
<accession>A0ABQ8LEN3</accession>
<gene>
    <name evidence="5" type="ORF">H4Q32_020163</name>
</gene>
<dbReference type="Pfam" id="PF00797">
    <property type="entry name" value="Acetyltransf_2"/>
    <property type="match status" value="1"/>
</dbReference>
<dbReference type="PANTHER" id="PTHR11786">
    <property type="entry name" value="N-HYDROXYARYLAMINE O-ACETYLTRANSFERASE"/>
    <property type="match status" value="1"/>
</dbReference>
<dbReference type="EMBL" id="JACTAM010000024">
    <property type="protein sequence ID" value="KAI2648979.1"/>
    <property type="molecule type" value="Genomic_DNA"/>
</dbReference>
<keyword evidence="4" id="KW-0472">Membrane</keyword>
<comment type="function">
    <text evidence="4">Component of the MICOS complex, a large protein complex of the mitochondrial inner membrane that plays crucial roles in the maintenance of crista junctions, inner membrane architecture, and formation of contact sites to the outer membrane.</text>
</comment>
<name>A0ABQ8LEN3_LABRO</name>
<comment type="caution">
    <text evidence="5">The sequence shown here is derived from an EMBL/GenBank/DDBJ whole genome shotgun (WGS) entry which is preliminary data.</text>
</comment>
<keyword evidence="4" id="KW-1133">Transmembrane helix</keyword>
<comment type="subunit">
    <text evidence="4">Component of the mitochondrial contact site and cristae organizing system (MICOS) complex.</text>
</comment>
<organism evidence="5 6">
    <name type="scientific">Labeo rohita</name>
    <name type="common">Indian major carp</name>
    <name type="synonym">Cyprinus rohita</name>
    <dbReference type="NCBI Taxonomy" id="84645"/>
    <lineage>
        <taxon>Eukaryota</taxon>
        <taxon>Metazoa</taxon>
        <taxon>Chordata</taxon>
        <taxon>Craniata</taxon>
        <taxon>Vertebrata</taxon>
        <taxon>Euteleostomi</taxon>
        <taxon>Actinopterygii</taxon>
        <taxon>Neopterygii</taxon>
        <taxon>Teleostei</taxon>
        <taxon>Ostariophysi</taxon>
        <taxon>Cypriniformes</taxon>
        <taxon>Cyprinidae</taxon>
        <taxon>Labeoninae</taxon>
        <taxon>Labeonini</taxon>
        <taxon>Labeo</taxon>
    </lineage>
</organism>
<keyword evidence="3" id="KW-0808">Transferase</keyword>
<dbReference type="PRINTS" id="PR01543">
    <property type="entry name" value="ANATRNSFRASE"/>
</dbReference>
<dbReference type="InterPro" id="IPR019166">
    <property type="entry name" value="MIC26/MIC27"/>
</dbReference>
<dbReference type="InterPro" id="IPR038765">
    <property type="entry name" value="Papain-like_cys_pep_sf"/>
</dbReference>
<comment type="similarity">
    <text evidence="1 3">Belongs to the arylamine N-acetyltransferase family.</text>
</comment>
<protein>
    <recommendedName>
        <fullName evidence="4">MICOS complex subunit</fullName>
    </recommendedName>
</protein>
<keyword evidence="4" id="KW-0496">Mitochondrion</keyword>
<dbReference type="Gene3D" id="3.30.2140.20">
    <property type="match status" value="1"/>
</dbReference>
<keyword evidence="4" id="KW-0999">Mitochondrion inner membrane</keyword>
<dbReference type="InterPro" id="IPR053710">
    <property type="entry name" value="Arylamine_NAT_domain_sf"/>
</dbReference>
<dbReference type="SUPFAM" id="SSF54001">
    <property type="entry name" value="Cysteine proteinases"/>
    <property type="match status" value="1"/>
</dbReference>
<evidence type="ECO:0000256" key="3">
    <source>
        <dbReference type="RuleBase" id="RU003452"/>
    </source>
</evidence>
<evidence type="ECO:0000256" key="1">
    <source>
        <dbReference type="ARBA" id="ARBA00006547"/>
    </source>
</evidence>
<dbReference type="InterPro" id="IPR001447">
    <property type="entry name" value="Arylamine_N-AcTrfase"/>
</dbReference>
<feature type="transmembrane region" description="Helical" evidence="4">
    <location>
        <begin position="378"/>
        <end position="396"/>
    </location>
</feature>
<evidence type="ECO:0000256" key="2">
    <source>
        <dbReference type="ARBA" id="ARBA00023315"/>
    </source>
</evidence>
<keyword evidence="4" id="KW-0812">Transmembrane</keyword>
<keyword evidence="2 3" id="KW-0012">Acyltransferase</keyword>
<dbReference type="PANTHER" id="PTHR11786:SF3">
    <property type="entry name" value="ARYLAMINE N-ACETYLTRANSFERASE"/>
    <property type="match status" value="1"/>
</dbReference>
<keyword evidence="6" id="KW-1185">Reference proteome</keyword>
<proteinExistence type="inferred from homology"/>
<reference evidence="5 6" key="1">
    <citation type="submission" date="2022-01" db="EMBL/GenBank/DDBJ databases">
        <title>A high-quality chromosome-level genome assembly of rohu carp, Labeo rohita.</title>
        <authorList>
            <person name="Arick M.A. II"/>
            <person name="Hsu C.-Y."/>
            <person name="Magbanua Z."/>
            <person name="Pechanova O."/>
            <person name="Grover C."/>
            <person name="Miller E."/>
            <person name="Thrash A."/>
            <person name="Ezzel L."/>
            <person name="Alam S."/>
            <person name="Benzie J."/>
            <person name="Hamilton M."/>
            <person name="Karsi A."/>
            <person name="Lawrence M.L."/>
            <person name="Peterson D.G."/>
        </authorList>
    </citation>
    <scope>NUCLEOTIDE SEQUENCE [LARGE SCALE GENOMIC DNA]</scope>
    <source>
        <strain evidence="6">BAU-BD-2019</strain>
        <tissue evidence="5">Blood</tissue>
    </source>
</reference>